<protein>
    <recommendedName>
        <fullName evidence="2">DUF7703 domain-containing protein</fullName>
    </recommendedName>
</protein>
<feature type="transmembrane region" description="Helical" evidence="1">
    <location>
        <begin position="195"/>
        <end position="217"/>
    </location>
</feature>
<name>A0A5C6SAB4_FUSOC</name>
<reference evidence="3 4" key="1">
    <citation type="submission" date="2019-07" db="EMBL/GenBank/DDBJ databases">
        <title>The First High-Quality Draft Genome Sequence of the Causal Agent of the Current Panama Disease Epidemic.</title>
        <authorList>
            <person name="Warmington R.J."/>
            <person name="Kay W."/>
            <person name="Jeffries A."/>
            <person name="Bebber D."/>
            <person name="Moore K."/>
            <person name="Studholme D.J."/>
        </authorList>
    </citation>
    <scope>NUCLEOTIDE SEQUENCE [LARGE SCALE GENOMIC DNA]</scope>
    <source>
        <strain evidence="3 4">TR4</strain>
    </source>
</reference>
<evidence type="ECO:0000313" key="4">
    <source>
        <dbReference type="Proteomes" id="UP000321331"/>
    </source>
</evidence>
<organism evidence="3 4">
    <name type="scientific">Fusarium oxysporum f. sp. cubense</name>
    <dbReference type="NCBI Taxonomy" id="61366"/>
    <lineage>
        <taxon>Eukaryota</taxon>
        <taxon>Fungi</taxon>
        <taxon>Dikarya</taxon>
        <taxon>Ascomycota</taxon>
        <taxon>Pezizomycotina</taxon>
        <taxon>Sordariomycetes</taxon>
        <taxon>Hypocreomycetidae</taxon>
        <taxon>Hypocreales</taxon>
        <taxon>Nectriaceae</taxon>
        <taxon>Fusarium</taxon>
        <taxon>Fusarium oxysporum species complex</taxon>
    </lineage>
</organism>
<dbReference type="Pfam" id="PF24802">
    <property type="entry name" value="DUF7703"/>
    <property type="match status" value="1"/>
</dbReference>
<gene>
    <name evidence="3" type="ORF">FocTR4_00016824</name>
</gene>
<evidence type="ECO:0000256" key="1">
    <source>
        <dbReference type="SAM" id="Phobius"/>
    </source>
</evidence>
<dbReference type="Proteomes" id="UP000321331">
    <property type="component" value="Unassembled WGS sequence"/>
</dbReference>
<dbReference type="AlphaFoldDB" id="A0A5C6SAB4"/>
<feature type="transmembrane region" description="Helical" evidence="1">
    <location>
        <begin position="110"/>
        <end position="135"/>
    </location>
</feature>
<dbReference type="EMBL" id="VMNF01000015">
    <property type="protein sequence ID" value="TXB95441.1"/>
    <property type="molecule type" value="Genomic_DNA"/>
</dbReference>
<comment type="caution">
    <text evidence="3">The sequence shown here is derived from an EMBL/GenBank/DDBJ whole genome shotgun (WGS) entry which is preliminary data.</text>
</comment>
<sequence>MLTFGQASESSPSVAFFFAGCIAITLYNALEIIILIFITFKRFSGWYFWSLLVASLGLIVATIGFLTYFFKITPHAYLQSAVTIAGWWAFIVGQSLVLWSRLHLVLQNPFILRSVLIMIIINAVVLLIPTTALAFCYNIVPVPRAVERGYKIMEPIQITIFCVQELIISGLYIWGTAKILKYTSEERKQRLMAELIIMNVVLVIMDFVLLGVQYAGFRILQNVLKYFAYSIKLKFELAVLGRLTKFFQDQALTFTSNNARQNPRPLAQWKYSAANQKHWESISSQKYEKTPQPILKIDVEQASTTAGPVPRPDRDKEEVVKVPLVSRCFSSHVLFAQPFRSFLWGQALPGVSVTVVPVGQFGESVGMLSSCKPTKSGQWKFSILPL</sequence>
<proteinExistence type="predicted"/>
<dbReference type="InterPro" id="IPR056120">
    <property type="entry name" value="DUF7703"/>
</dbReference>
<dbReference type="PANTHER" id="PTHR37013">
    <property type="entry name" value="INTEGRAL MEMBRANE PROTEIN (AFU_ORTHOLOGUE AFUA_1G05950)-RELATED"/>
    <property type="match status" value="1"/>
</dbReference>
<evidence type="ECO:0000259" key="2">
    <source>
        <dbReference type="Pfam" id="PF24802"/>
    </source>
</evidence>
<feature type="transmembrane region" description="Helical" evidence="1">
    <location>
        <begin position="76"/>
        <end position="98"/>
    </location>
</feature>
<feature type="transmembrane region" description="Helical" evidence="1">
    <location>
        <begin position="47"/>
        <end position="70"/>
    </location>
</feature>
<keyword evidence="1" id="KW-0812">Transmembrane</keyword>
<accession>A0A5C6SAB4</accession>
<dbReference type="PANTHER" id="PTHR37013:SF7">
    <property type="entry name" value="INTEGRAL MEMBRANE PROTEIN"/>
    <property type="match status" value="1"/>
</dbReference>
<keyword evidence="1" id="KW-0472">Membrane</keyword>
<keyword evidence="1" id="KW-1133">Transmembrane helix</keyword>
<evidence type="ECO:0000313" key="3">
    <source>
        <dbReference type="EMBL" id="TXB95441.1"/>
    </source>
</evidence>
<feature type="transmembrane region" description="Helical" evidence="1">
    <location>
        <begin position="155"/>
        <end position="174"/>
    </location>
</feature>
<feature type="transmembrane region" description="Helical" evidence="1">
    <location>
        <begin position="15"/>
        <end position="40"/>
    </location>
</feature>
<feature type="domain" description="DUF7703" evidence="2">
    <location>
        <begin position="19"/>
        <end position="247"/>
    </location>
</feature>